<sequence length="183" mass="20569">MCHHSLPLSAWITMGLVHLHGTSTFNSVDVLIRCQLLVLLRDNMIHQSQCTLWLQVMARYFGHAVLVLHCIFPRLHAHSGTFVAIVSMDHNETYTFAHATQGQRDTSIPVYLVASGHSRCFGHAVLLLFSRDRTHTLVPQYHVFIRSSHCAVSVFEVHFGILGAFEHGLPRLHGTTGKYGKYG</sequence>
<dbReference type="Proteomes" id="UP001218218">
    <property type="component" value="Unassembled WGS sequence"/>
</dbReference>
<comment type="caution">
    <text evidence="2">The sequence shown here is derived from an EMBL/GenBank/DDBJ whole genome shotgun (WGS) entry which is preliminary data.</text>
</comment>
<protein>
    <recommendedName>
        <fullName evidence="4">Secreted protein</fullName>
    </recommendedName>
</protein>
<reference evidence="2" key="1">
    <citation type="submission" date="2023-03" db="EMBL/GenBank/DDBJ databases">
        <title>Massive genome expansion in bonnet fungi (Mycena s.s.) driven by repeated elements and novel gene families across ecological guilds.</title>
        <authorList>
            <consortium name="Lawrence Berkeley National Laboratory"/>
            <person name="Harder C.B."/>
            <person name="Miyauchi S."/>
            <person name="Viragh M."/>
            <person name="Kuo A."/>
            <person name="Thoen E."/>
            <person name="Andreopoulos B."/>
            <person name="Lu D."/>
            <person name="Skrede I."/>
            <person name="Drula E."/>
            <person name="Henrissat B."/>
            <person name="Morin E."/>
            <person name="Kohler A."/>
            <person name="Barry K."/>
            <person name="LaButti K."/>
            <person name="Morin E."/>
            <person name="Salamov A."/>
            <person name="Lipzen A."/>
            <person name="Mereny Z."/>
            <person name="Hegedus B."/>
            <person name="Baldrian P."/>
            <person name="Stursova M."/>
            <person name="Weitz H."/>
            <person name="Taylor A."/>
            <person name="Grigoriev I.V."/>
            <person name="Nagy L.G."/>
            <person name="Martin F."/>
            <person name="Kauserud H."/>
        </authorList>
    </citation>
    <scope>NUCLEOTIDE SEQUENCE</scope>
    <source>
        <strain evidence="2">CBHHK002</strain>
    </source>
</reference>
<feature type="chain" id="PRO_5042242352" description="Secreted protein" evidence="1">
    <location>
        <begin position="25"/>
        <end position="183"/>
    </location>
</feature>
<gene>
    <name evidence="2" type="ORF">DFH08DRAFT_825203</name>
</gene>
<dbReference type="EMBL" id="JARIHO010000098">
    <property type="protein sequence ID" value="KAJ7304845.1"/>
    <property type="molecule type" value="Genomic_DNA"/>
</dbReference>
<organism evidence="2 3">
    <name type="scientific">Mycena albidolilacea</name>
    <dbReference type="NCBI Taxonomy" id="1033008"/>
    <lineage>
        <taxon>Eukaryota</taxon>
        <taxon>Fungi</taxon>
        <taxon>Dikarya</taxon>
        <taxon>Basidiomycota</taxon>
        <taxon>Agaricomycotina</taxon>
        <taxon>Agaricomycetes</taxon>
        <taxon>Agaricomycetidae</taxon>
        <taxon>Agaricales</taxon>
        <taxon>Marasmiineae</taxon>
        <taxon>Mycenaceae</taxon>
        <taxon>Mycena</taxon>
    </lineage>
</organism>
<evidence type="ECO:0000313" key="3">
    <source>
        <dbReference type="Proteomes" id="UP001218218"/>
    </source>
</evidence>
<feature type="signal peptide" evidence="1">
    <location>
        <begin position="1"/>
        <end position="24"/>
    </location>
</feature>
<proteinExistence type="predicted"/>
<dbReference type="AlphaFoldDB" id="A0AAD7EAC6"/>
<accession>A0AAD7EAC6</accession>
<evidence type="ECO:0000256" key="1">
    <source>
        <dbReference type="SAM" id="SignalP"/>
    </source>
</evidence>
<keyword evidence="1" id="KW-0732">Signal</keyword>
<keyword evidence="3" id="KW-1185">Reference proteome</keyword>
<evidence type="ECO:0000313" key="2">
    <source>
        <dbReference type="EMBL" id="KAJ7304845.1"/>
    </source>
</evidence>
<name>A0AAD7EAC6_9AGAR</name>
<evidence type="ECO:0008006" key="4">
    <source>
        <dbReference type="Google" id="ProtNLM"/>
    </source>
</evidence>